<evidence type="ECO:0000313" key="2">
    <source>
        <dbReference type="EMBL" id="SMX97669.1"/>
    </source>
</evidence>
<organism evidence="2 3">
    <name type="scientific">Brevibacterium linens ATCC 9172</name>
    <dbReference type="NCBI Taxonomy" id="1255617"/>
    <lineage>
        <taxon>Bacteria</taxon>
        <taxon>Bacillati</taxon>
        <taxon>Actinomycetota</taxon>
        <taxon>Actinomycetes</taxon>
        <taxon>Micrococcales</taxon>
        <taxon>Brevibacteriaceae</taxon>
        <taxon>Brevibacterium</taxon>
    </lineage>
</organism>
<evidence type="ECO:0008006" key="4">
    <source>
        <dbReference type="Google" id="ProtNLM"/>
    </source>
</evidence>
<evidence type="ECO:0000313" key="3">
    <source>
        <dbReference type="Proteomes" id="UP000234641"/>
    </source>
</evidence>
<reference evidence="2 3" key="1">
    <citation type="submission" date="2017-03" db="EMBL/GenBank/DDBJ databases">
        <authorList>
            <person name="Afonso C.L."/>
            <person name="Miller P.J."/>
            <person name="Scott M.A."/>
            <person name="Spackman E."/>
            <person name="Goraichik I."/>
            <person name="Dimitrov K.M."/>
            <person name="Suarez D.L."/>
            <person name="Swayne D.E."/>
        </authorList>
    </citation>
    <scope>NUCLEOTIDE SEQUENCE [LARGE SCALE GENOMIC DNA]</scope>
    <source>
        <strain evidence="2 3">ATCC 9172</strain>
    </source>
</reference>
<keyword evidence="1" id="KW-0472">Membrane</keyword>
<feature type="transmembrane region" description="Helical" evidence="1">
    <location>
        <begin position="162"/>
        <end position="179"/>
    </location>
</feature>
<evidence type="ECO:0000256" key="1">
    <source>
        <dbReference type="SAM" id="Phobius"/>
    </source>
</evidence>
<dbReference type="Proteomes" id="UP000234641">
    <property type="component" value="Unassembled WGS sequence"/>
</dbReference>
<name>A0A2H1KDF6_BRELN</name>
<sequence length="226" mass="22824">MNPIIEFFQGLAAHVPDLLQPFIIAAAGAIPFIEGEISSIIGVWAGMNPVLAGIAGAIGNFVCVTVIVLLGARARHAVVSRQRGKRELAAVGAGGGGGYAGAVTAESAASNSGADLSGTDAPADLSSIESPVDITAGRTAAEGHLGEGEKSESKGRVKFKKFLTRFGVPGASLLGPLAIPTQITSTILVSTGVKTSWILLWQGIAIIAWTTLTTLIATGALTLLAG</sequence>
<protein>
    <recommendedName>
        <fullName evidence="4">Small multidrug efflux protein</fullName>
    </recommendedName>
</protein>
<feature type="transmembrane region" description="Helical" evidence="1">
    <location>
        <begin position="50"/>
        <end position="72"/>
    </location>
</feature>
<proteinExistence type="predicted"/>
<dbReference type="GeneID" id="303219981"/>
<keyword evidence="1" id="KW-0812">Transmembrane</keyword>
<dbReference type="RefSeq" id="WP_101555805.1">
    <property type="nucleotide sequence ID" value="NZ_FXYY01000027.1"/>
</dbReference>
<dbReference type="EMBL" id="FXYY01000027">
    <property type="protein sequence ID" value="SMX97669.1"/>
    <property type="molecule type" value="Genomic_DNA"/>
</dbReference>
<keyword evidence="1" id="KW-1133">Transmembrane helix</keyword>
<gene>
    <name evidence="2" type="ORF">BLIN9172_03052</name>
</gene>
<dbReference type="AlphaFoldDB" id="A0A2H1KDF6"/>
<accession>A0A2H1KDF6</accession>
<feature type="transmembrane region" description="Helical" evidence="1">
    <location>
        <begin position="199"/>
        <end position="225"/>
    </location>
</feature>